<keyword evidence="3" id="KW-1185">Reference proteome</keyword>
<evidence type="ECO:0000313" key="2">
    <source>
        <dbReference type="EMBL" id="OJD38051.1"/>
    </source>
</evidence>
<name>A0A1J9RZE9_9PEZI</name>
<feature type="region of interest" description="Disordered" evidence="1">
    <location>
        <begin position="456"/>
        <end position="475"/>
    </location>
</feature>
<dbReference type="AlphaFoldDB" id="A0A1J9RZE9"/>
<feature type="region of interest" description="Disordered" evidence="1">
    <location>
        <begin position="116"/>
        <end position="149"/>
    </location>
</feature>
<feature type="region of interest" description="Disordered" evidence="1">
    <location>
        <begin position="67"/>
        <end position="99"/>
    </location>
</feature>
<dbReference type="OrthoDB" id="10512563at2759"/>
<protein>
    <submittedName>
        <fullName evidence="2">Uncharacterized protein</fullName>
    </submittedName>
</protein>
<evidence type="ECO:0000313" key="3">
    <source>
        <dbReference type="Proteomes" id="UP000183809"/>
    </source>
</evidence>
<feature type="compositionally biased region" description="Acidic residues" evidence="1">
    <location>
        <begin position="124"/>
        <end position="149"/>
    </location>
</feature>
<dbReference type="EMBL" id="MNUE01000005">
    <property type="protein sequence ID" value="OJD38051.1"/>
    <property type="molecule type" value="Genomic_DNA"/>
</dbReference>
<comment type="caution">
    <text evidence="2">The sequence shown here is derived from an EMBL/GenBank/DDBJ whole genome shotgun (WGS) entry which is preliminary data.</text>
</comment>
<sequence>MQSHNDPTSPDSPWRPLNSQQSIRSNLAFVRAKRFEMDITKRHARDRRAALAADLECTAPCIVEYHPPDSESDDTNDKQPSFLGWFPLPRTSENKDDEDDDCLQFRIGLDLPARRRRHHRPGDDWSDSDDLDPSSDSDSDGWDDADVDDDLDNAKCPAPLLWLRFPLRTLAPPAGLPAAAAAAARAELVHLAMPAHLFLPRSGSNLSSSHHHPHAVAPTPILKLTRYITNPKQPQFQLPSYVIAAAQRANIPLRFLCAIDIALHPSRTTGALPFLPARWMRLASAVENVLRAELEDVARGMSGSTGTGSVRVYTVWSEQLEGAVGRVAGMLGVGNGVNGIGREMGRPMEGAVVRKRVGRAKGMVVRAWGEGMQEGERWKEGKRRQMLRRVPVPVAVGQAGWGNFVEWTPRTSGGVVGKEVCGHMLSSTVERLGLVLVEGSESDDDESDDGEAMAVVVEENPKKRKVGHGKGVERASVKAIKGGKAAEKAKNGKA</sequence>
<accession>A0A1J9RZE9</accession>
<proteinExistence type="predicted"/>
<reference evidence="2 3" key="1">
    <citation type="submission" date="2016-10" db="EMBL/GenBank/DDBJ databases">
        <title>Proteomics and genomics reveal pathogen-plant mechanisms compatible with a hemibiotrophic lifestyle of Diplodia corticola.</title>
        <authorList>
            <person name="Fernandes I."/>
            <person name="De Jonge R."/>
            <person name="Van De Peer Y."/>
            <person name="Devreese B."/>
            <person name="Alves A."/>
            <person name="Esteves A.C."/>
        </authorList>
    </citation>
    <scope>NUCLEOTIDE SEQUENCE [LARGE SCALE GENOMIC DNA]</scope>
    <source>
        <strain evidence="2 3">CBS 112549</strain>
    </source>
</reference>
<organism evidence="2 3">
    <name type="scientific">Diplodia corticola</name>
    <dbReference type="NCBI Taxonomy" id="236234"/>
    <lineage>
        <taxon>Eukaryota</taxon>
        <taxon>Fungi</taxon>
        <taxon>Dikarya</taxon>
        <taxon>Ascomycota</taxon>
        <taxon>Pezizomycotina</taxon>
        <taxon>Dothideomycetes</taxon>
        <taxon>Dothideomycetes incertae sedis</taxon>
        <taxon>Botryosphaeriales</taxon>
        <taxon>Botryosphaeriaceae</taxon>
        <taxon>Diplodia</taxon>
    </lineage>
</organism>
<dbReference type="RefSeq" id="XP_020134079.1">
    <property type="nucleotide sequence ID" value="XM_020276706.1"/>
</dbReference>
<evidence type="ECO:0000256" key="1">
    <source>
        <dbReference type="SAM" id="MobiDB-lite"/>
    </source>
</evidence>
<gene>
    <name evidence="2" type="ORF">BKCO1_5000124</name>
</gene>
<feature type="region of interest" description="Disordered" evidence="1">
    <location>
        <begin position="1"/>
        <end position="22"/>
    </location>
</feature>
<dbReference type="GeneID" id="31016967"/>
<dbReference type="Proteomes" id="UP000183809">
    <property type="component" value="Unassembled WGS sequence"/>
</dbReference>